<dbReference type="EMBL" id="MIKG01000010">
    <property type="protein sequence ID" value="RAO69531.1"/>
    <property type="molecule type" value="Genomic_DNA"/>
</dbReference>
<keyword evidence="2" id="KW-0496">Mitochondrion</keyword>
<evidence type="ECO:0000313" key="3">
    <source>
        <dbReference type="EMBL" id="RAO69531.1"/>
    </source>
</evidence>
<dbReference type="OrthoDB" id="20734at2759"/>
<reference evidence="3 4" key="1">
    <citation type="journal article" date="2017" name="Biotechnol. Biofuels">
        <title>Differential beta-glucosidase expression as a function of carbon source availability in Talaromyces amestolkiae: a genomic and proteomic approach.</title>
        <authorList>
            <person name="de Eugenio L.I."/>
            <person name="Mendez-Liter J.A."/>
            <person name="Nieto-Dominguez M."/>
            <person name="Alonso L."/>
            <person name="Gil-Munoz J."/>
            <person name="Barriuso J."/>
            <person name="Prieto A."/>
            <person name="Martinez M.J."/>
        </authorList>
    </citation>
    <scope>NUCLEOTIDE SEQUENCE [LARGE SCALE GENOMIC DNA]</scope>
    <source>
        <strain evidence="3 4">CIB</strain>
    </source>
</reference>
<dbReference type="GO" id="GO:0003676">
    <property type="term" value="F:nucleic acid binding"/>
    <property type="evidence" value="ECO:0007669"/>
    <property type="project" value="InterPro"/>
</dbReference>
<sequence length="314" mass="35474">MVLRTASWSLSLQQSIRLFSSSRISRDISPFTRHLFNIPKAPPAPSQNHHDLPSFYAYAKQTSLPERTTTYVGTKYEYTVKSTLRRFAFDLERIGGRDDAGIDLVGTWHVPGRDLAPFRVIVQCKALKTKLGPNLVRELEGAFRHSPVGWRTNDKVAVLVSPREATKGVRDTLTRSSYPLFWMMMEGDGALKQVLWNSKVEELGLAPLGVETRYSQDAESASGDPPRPDVLLTWDGDDIPDMDCVENSISQKEADWLSAWGYQDLPEAQKYELLTILENSYPEMAREILHGGVVEDFDARKAQILQLLNDKFKS</sequence>
<dbReference type="InterPro" id="IPR018828">
    <property type="entry name" value="RRG7"/>
</dbReference>
<name>A0A364L1C6_TALAM</name>
<dbReference type="RefSeq" id="XP_040734047.1">
    <property type="nucleotide sequence ID" value="XM_040878031.1"/>
</dbReference>
<evidence type="ECO:0000256" key="2">
    <source>
        <dbReference type="ARBA" id="ARBA00023128"/>
    </source>
</evidence>
<evidence type="ECO:0000256" key="1">
    <source>
        <dbReference type="ARBA" id="ARBA00004173"/>
    </source>
</evidence>
<dbReference type="PANTHER" id="PTHR28133:SF1">
    <property type="entry name" value="REQUIRED FOR RESPIRATORY GROWTH PROTEIN 7, MITOCHONDRIAL"/>
    <property type="match status" value="1"/>
</dbReference>
<dbReference type="SUPFAM" id="SSF52980">
    <property type="entry name" value="Restriction endonuclease-like"/>
    <property type="match status" value="1"/>
</dbReference>
<dbReference type="PANTHER" id="PTHR28133">
    <property type="entry name" value="REQUIRED FOR RESPIRATORY GROWTH PROTEIN 7, MITOCHONDRIAL"/>
    <property type="match status" value="1"/>
</dbReference>
<dbReference type="Pfam" id="PF10356">
    <property type="entry name" value="RRG7"/>
    <property type="match status" value="2"/>
</dbReference>
<dbReference type="GeneID" id="63794759"/>
<comment type="subcellular location">
    <subcellularLocation>
        <location evidence="1">Mitochondrion</location>
    </subcellularLocation>
</comment>
<proteinExistence type="predicted"/>
<dbReference type="InterPro" id="IPR011856">
    <property type="entry name" value="tRNA_endonuc-like_dom_sf"/>
</dbReference>
<organism evidence="3 4">
    <name type="scientific">Talaromyces amestolkiae</name>
    <dbReference type="NCBI Taxonomy" id="1196081"/>
    <lineage>
        <taxon>Eukaryota</taxon>
        <taxon>Fungi</taxon>
        <taxon>Dikarya</taxon>
        <taxon>Ascomycota</taxon>
        <taxon>Pezizomycotina</taxon>
        <taxon>Eurotiomycetes</taxon>
        <taxon>Eurotiomycetidae</taxon>
        <taxon>Eurotiales</taxon>
        <taxon>Trichocomaceae</taxon>
        <taxon>Talaromyces</taxon>
        <taxon>Talaromyces sect. Talaromyces</taxon>
    </lineage>
</organism>
<comment type="caution">
    <text evidence="3">The sequence shown here is derived from an EMBL/GenBank/DDBJ whole genome shotgun (WGS) entry which is preliminary data.</text>
</comment>
<dbReference type="Proteomes" id="UP000249363">
    <property type="component" value="Unassembled WGS sequence"/>
</dbReference>
<dbReference type="InterPro" id="IPR011335">
    <property type="entry name" value="Restrct_endonuc-II-like"/>
</dbReference>
<keyword evidence="4" id="KW-1185">Reference proteome</keyword>
<evidence type="ECO:0008006" key="5">
    <source>
        <dbReference type="Google" id="ProtNLM"/>
    </source>
</evidence>
<gene>
    <name evidence="3" type="ORF">BHQ10_005543</name>
</gene>
<dbReference type="GO" id="GO:0005739">
    <property type="term" value="C:mitochondrion"/>
    <property type="evidence" value="ECO:0007669"/>
    <property type="project" value="UniProtKB-SubCell"/>
</dbReference>
<dbReference type="AlphaFoldDB" id="A0A364L1C6"/>
<accession>A0A364L1C6</accession>
<protein>
    <recommendedName>
        <fullName evidence="5">Restriction endonuclease type IV Mrr domain-containing protein</fullName>
    </recommendedName>
</protein>
<evidence type="ECO:0000313" key="4">
    <source>
        <dbReference type="Proteomes" id="UP000249363"/>
    </source>
</evidence>
<dbReference type="GO" id="GO:0006302">
    <property type="term" value="P:double-strand break repair"/>
    <property type="evidence" value="ECO:0007669"/>
    <property type="project" value="UniProtKB-ARBA"/>
</dbReference>
<dbReference type="Gene3D" id="3.40.1350.10">
    <property type="match status" value="1"/>
</dbReference>